<dbReference type="SUPFAM" id="SSF46955">
    <property type="entry name" value="Putative DNA-binding domain"/>
    <property type="match status" value="1"/>
</dbReference>
<dbReference type="Gene3D" id="1.10.1660.10">
    <property type="match status" value="1"/>
</dbReference>
<comment type="caution">
    <text evidence="1">The sequence shown here is derived from an EMBL/GenBank/DDBJ whole genome shotgun (WGS) entry which is preliminary data.</text>
</comment>
<gene>
    <name evidence="1" type="ORF">HNR21_005741</name>
</gene>
<proteinExistence type="predicted"/>
<name>A0A7W3N3J9_9ACTN</name>
<evidence type="ECO:0000313" key="2">
    <source>
        <dbReference type="Proteomes" id="UP000539313"/>
    </source>
</evidence>
<sequence>MPIAEMLRYAELVREGEHTVAERRALLEEHDRRVSERIDLLRRQRERIQRKIGLYRDAADFAGEPVSA</sequence>
<dbReference type="InterPro" id="IPR009061">
    <property type="entry name" value="DNA-bd_dom_put_sf"/>
</dbReference>
<dbReference type="EMBL" id="JACJII010000001">
    <property type="protein sequence ID" value="MBA9006859.1"/>
    <property type="molecule type" value="Genomic_DNA"/>
</dbReference>
<keyword evidence="2" id="KW-1185">Reference proteome</keyword>
<evidence type="ECO:0008006" key="3">
    <source>
        <dbReference type="Google" id="ProtNLM"/>
    </source>
</evidence>
<dbReference type="AlphaFoldDB" id="A0A7W3N3J9"/>
<protein>
    <recommendedName>
        <fullName evidence="3">MerR family transcriptional regulator</fullName>
    </recommendedName>
</protein>
<reference evidence="1 2" key="1">
    <citation type="submission" date="2020-08" db="EMBL/GenBank/DDBJ databases">
        <title>Sequencing the genomes of 1000 actinobacteria strains.</title>
        <authorList>
            <person name="Klenk H.-P."/>
        </authorList>
    </citation>
    <scope>NUCLEOTIDE SEQUENCE [LARGE SCALE GENOMIC DNA]</scope>
    <source>
        <strain evidence="1 2">DSM 45823</strain>
    </source>
</reference>
<dbReference type="Proteomes" id="UP000539313">
    <property type="component" value="Unassembled WGS sequence"/>
</dbReference>
<evidence type="ECO:0000313" key="1">
    <source>
        <dbReference type="EMBL" id="MBA9006859.1"/>
    </source>
</evidence>
<organism evidence="1 2">
    <name type="scientific">Thermomonospora cellulosilytica</name>
    <dbReference type="NCBI Taxonomy" id="1411118"/>
    <lineage>
        <taxon>Bacteria</taxon>
        <taxon>Bacillati</taxon>
        <taxon>Actinomycetota</taxon>
        <taxon>Actinomycetes</taxon>
        <taxon>Streptosporangiales</taxon>
        <taxon>Thermomonosporaceae</taxon>
        <taxon>Thermomonospora</taxon>
    </lineage>
</organism>
<accession>A0A7W3N3J9</accession>